<feature type="transmembrane region" description="Helical" evidence="1">
    <location>
        <begin position="364"/>
        <end position="387"/>
    </location>
</feature>
<name>A0A2C6BJF9_FUSNP</name>
<keyword evidence="1" id="KW-1133">Transmembrane helix</keyword>
<feature type="transmembrane region" description="Helical" evidence="1">
    <location>
        <begin position="233"/>
        <end position="251"/>
    </location>
</feature>
<evidence type="ECO:0000256" key="1">
    <source>
        <dbReference type="SAM" id="Phobius"/>
    </source>
</evidence>
<evidence type="ECO:0000313" key="3">
    <source>
        <dbReference type="Proteomes" id="UP000221852"/>
    </source>
</evidence>
<organism evidence="2 3">
    <name type="scientific">Fusobacterium nucleatum subsp. polymorphum</name>
    <name type="common">Fusobacterium polymorphum</name>
    <dbReference type="NCBI Taxonomy" id="76857"/>
    <lineage>
        <taxon>Bacteria</taxon>
        <taxon>Fusobacteriati</taxon>
        <taxon>Fusobacteriota</taxon>
        <taxon>Fusobacteriia</taxon>
        <taxon>Fusobacteriales</taxon>
        <taxon>Fusobacteriaceae</taxon>
        <taxon>Fusobacterium</taxon>
    </lineage>
</organism>
<keyword evidence="1" id="KW-0472">Membrane</keyword>
<feature type="transmembrane region" description="Helical" evidence="1">
    <location>
        <begin position="323"/>
        <end position="344"/>
    </location>
</feature>
<evidence type="ECO:0000313" key="2">
    <source>
        <dbReference type="EMBL" id="PHI14509.1"/>
    </source>
</evidence>
<feature type="transmembrane region" description="Helical" evidence="1">
    <location>
        <begin position="202"/>
        <end position="221"/>
    </location>
</feature>
<comment type="caution">
    <text evidence="2">The sequence shown here is derived from an EMBL/GenBank/DDBJ whole genome shotgun (WGS) entry which is preliminary data.</text>
</comment>
<proteinExistence type="predicted"/>
<dbReference type="AlphaFoldDB" id="A0A2C6BJF9"/>
<feature type="transmembrane region" description="Helical" evidence="1">
    <location>
        <begin position="263"/>
        <end position="280"/>
    </location>
</feature>
<feature type="transmembrane region" description="Helical" evidence="1">
    <location>
        <begin position="132"/>
        <end position="154"/>
    </location>
</feature>
<feature type="transmembrane region" description="Helical" evidence="1">
    <location>
        <begin position="16"/>
        <end position="34"/>
    </location>
</feature>
<sequence>MAFLALGEFVSVKTRAIVPSILIFLILLLAGVWGGFLPKEIIDLGGFSEAMTEVIMVVIVVNMGSSLSLDSLKKEWKTVLIGIGAIIGIAGVILPVGSIIYDWQTAVVAAPPIAGGFVAAFEMSKTSLAKGLPHLSTIALLLLALQEFPVYFLLPGLLRSETLRRLDLFRKGELKAVSAEEEENKKRLIPPLPEKYADTSTYLFLLGLVGMLAILCSTLSGKIFHSFGVDFKISPTIFALFFGIIAGEIGLLERKSLQKANCFGFFVVASVVGVMGGLVNSSMEEILALIVPLVVLIFLGIIGMAIGGIIVGKLLKLTWQMSFAIALNCLIGFPVNFLLTNEAINVLAKTEEEKDFLTNTMVPTMLVGGFTTVTLGSVVFAGILANFL</sequence>
<protein>
    <submittedName>
        <fullName evidence="2">Uncharacterized protein</fullName>
    </submittedName>
</protein>
<dbReference type="InterPro" id="IPR049576">
    <property type="entry name" value="HDC-like"/>
</dbReference>
<dbReference type="EMBL" id="NIRQ01000001">
    <property type="protein sequence ID" value="PHI14509.1"/>
    <property type="molecule type" value="Genomic_DNA"/>
</dbReference>
<dbReference type="Proteomes" id="UP000221852">
    <property type="component" value="Unassembled WGS sequence"/>
</dbReference>
<keyword evidence="1" id="KW-0812">Transmembrane</keyword>
<feature type="transmembrane region" description="Helical" evidence="1">
    <location>
        <begin position="286"/>
        <end position="311"/>
    </location>
</feature>
<feature type="transmembrane region" description="Helical" evidence="1">
    <location>
        <begin position="79"/>
        <end position="101"/>
    </location>
</feature>
<dbReference type="CDD" id="cd21416">
    <property type="entry name" value="HDC_protein"/>
    <property type="match status" value="1"/>
</dbReference>
<reference evidence="2 3" key="1">
    <citation type="submission" date="2017-06" db="EMBL/GenBank/DDBJ databases">
        <title>Draft genome sequence of Fusobacterium nucleatum subsp. polymorphum KCOM 1330 (=ChDC F330).</title>
        <authorList>
            <person name="Kook J.-K."/>
            <person name="Park S.-N."/>
            <person name="Lim Y.K."/>
            <person name="Roh H."/>
        </authorList>
    </citation>
    <scope>NUCLEOTIDE SEQUENCE [LARGE SCALE GENOMIC DNA]</scope>
    <source>
        <strain evidence="3">KCOM 1330 (ChDC F330)</strain>
    </source>
</reference>
<accession>A0A2C6BJF9</accession>
<gene>
    <name evidence="2" type="ORF">CBG59_02480</name>
</gene>